<comment type="caution">
    <text evidence="2">The sequence shown here is derived from an EMBL/GenBank/DDBJ whole genome shotgun (WGS) entry which is preliminary data.</text>
</comment>
<dbReference type="Proteomes" id="UP000316079">
    <property type="component" value="Unassembled WGS sequence"/>
</dbReference>
<dbReference type="InterPro" id="IPR036915">
    <property type="entry name" value="Cyclin-like_sf"/>
</dbReference>
<protein>
    <recommendedName>
        <fullName evidence="1">Cyclin C-terminal domain-containing protein</fullName>
    </recommendedName>
</protein>
<dbReference type="SUPFAM" id="SSF47954">
    <property type="entry name" value="Cyclin-like"/>
    <property type="match status" value="1"/>
</dbReference>
<proteinExistence type="predicted"/>
<reference evidence="2 3" key="1">
    <citation type="journal article" date="2019" name="Sci. Data">
        <title>Hybrid genome assembly and annotation of Danionella translucida.</title>
        <authorList>
            <person name="Kadobianskyi M."/>
            <person name="Schulze L."/>
            <person name="Schuelke M."/>
            <person name="Judkewitz B."/>
        </authorList>
    </citation>
    <scope>NUCLEOTIDE SEQUENCE [LARGE SCALE GENOMIC DNA]</scope>
    <source>
        <strain evidence="2 3">Bolton</strain>
    </source>
</reference>
<evidence type="ECO:0000313" key="3">
    <source>
        <dbReference type="Proteomes" id="UP000316079"/>
    </source>
</evidence>
<evidence type="ECO:0000259" key="1">
    <source>
        <dbReference type="SMART" id="SM01332"/>
    </source>
</evidence>
<dbReference type="SMART" id="SM01332">
    <property type="entry name" value="Cyclin_C"/>
    <property type="match status" value="1"/>
</dbReference>
<dbReference type="InterPro" id="IPR004367">
    <property type="entry name" value="Cyclin_C-dom"/>
</dbReference>
<feature type="domain" description="Cyclin C-terminal" evidence="1">
    <location>
        <begin position="1"/>
        <end position="104"/>
    </location>
</feature>
<keyword evidence="3" id="KW-1185">Reference proteome</keyword>
<accession>A0A553QV37</accession>
<dbReference type="EMBL" id="SRMA01025492">
    <property type="protein sequence ID" value="TRY93843.1"/>
    <property type="molecule type" value="Genomic_DNA"/>
</dbReference>
<organism evidence="2 3">
    <name type="scientific">Danionella cerebrum</name>
    <dbReference type="NCBI Taxonomy" id="2873325"/>
    <lineage>
        <taxon>Eukaryota</taxon>
        <taxon>Metazoa</taxon>
        <taxon>Chordata</taxon>
        <taxon>Craniata</taxon>
        <taxon>Vertebrata</taxon>
        <taxon>Euteleostomi</taxon>
        <taxon>Actinopterygii</taxon>
        <taxon>Neopterygii</taxon>
        <taxon>Teleostei</taxon>
        <taxon>Ostariophysi</taxon>
        <taxon>Cypriniformes</taxon>
        <taxon>Danionidae</taxon>
        <taxon>Danioninae</taxon>
        <taxon>Danionella</taxon>
    </lineage>
</organism>
<gene>
    <name evidence="2" type="ORF">DNTS_023766</name>
</gene>
<dbReference type="Gene3D" id="1.10.472.10">
    <property type="entry name" value="Cyclin-like"/>
    <property type="match status" value="1"/>
</dbReference>
<sequence>MVWMARYLLELSLLEGPCVLYLPAQLAGAALRLARKVLQEAPSANEEMAWYIASSMHMGSEAVLLSLMQMMALAAARAHTRETRATFMKFSTIQTLHVSVHPALKAAPGLLGLVCPQT</sequence>
<dbReference type="STRING" id="623744.A0A553QV37"/>
<dbReference type="Pfam" id="PF02984">
    <property type="entry name" value="Cyclin_C"/>
    <property type="match status" value="1"/>
</dbReference>
<name>A0A553QV37_9TELE</name>
<evidence type="ECO:0000313" key="2">
    <source>
        <dbReference type="EMBL" id="TRY93843.1"/>
    </source>
</evidence>
<dbReference type="AlphaFoldDB" id="A0A553QV37"/>